<accession>A0AAW3V902</accession>
<feature type="transmembrane region" description="Helical" evidence="6">
    <location>
        <begin position="122"/>
        <end position="141"/>
    </location>
</feature>
<feature type="transmembrane region" description="Helical" evidence="6">
    <location>
        <begin position="65"/>
        <end position="88"/>
    </location>
</feature>
<evidence type="ECO:0000259" key="7">
    <source>
        <dbReference type="Pfam" id="PF00892"/>
    </source>
</evidence>
<protein>
    <submittedName>
        <fullName evidence="8">Drug/metabolite transporter (DMT)-like permease</fullName>
    </submittedName>
</protein>
<keyword evidence="2" id="KW-1003">Cell membrane</keyword>
<dbReference type="EMBL" id="JACIIK010000026">
    <property type="protein sequence ID" value="MBB6207439.1"/>
    <property type="molecule type" value="Genomic_DNA"/>
</dbReference>
<evidence type="ECO:0000313" key="9">
    <source>
        <dbReference type="Proteomes" id="UP000518681"/>
    </source>
</evidence>
<proteinExistence type="predicted"/>
<feature type="domain" description="EamA" evidence="7">
    <location>
        <begin position="7"/>
        <end position="136"/>
    </location>
</feature>
<dbReference type="PANTHER" id="PTHR42920:SF5">
    <property type="entry name" value="EAMA DOMAIN-CONTAINING PROTEIN"/>
    <property type="match status" value="1"/>
</dbReference>
<evidence type="ECO:0000256" key="5">
    <source>
        <dbReference type="ARBA" id="ARBA00023136"/>
    </source>
</evidence>
<name>A0AAW3V902_9BURK</name>
<keyword evidence="3 6" id="KW-0812">Transmembrane</keyword>
<keyword evidence="4 6" id="KW-1133">Transmembrane helix</keyword>
<evidence type="ECO:0000256" key="6">
    <source>
        <dbReference type="SAM" id="Phobius"/>
    </source>
</evidence>
<dbReference type="GO" id="GO:0005886">
    <property type="term" value="C:plasma membrane"/>
    <property type="evidence" value="ECO:0007669"/>
    <property type="project" value="UniProtKB-SubCell"/>
</dbReference>
<feature type="transmembrane region" description="Helical" evidence="6">
    <location>
        <begin position="261"/>
        <end position="279"/>
    </location>
</feature>
<gene>
    <name evidence="8" type="ORF">GGD69_008348</name>
</gene>
<feature type="domain" description="EamA" evidence="7">
    <location>
        <begin position="144"/>
        <end position="277"/>
    </location>
</feature>
<feature type="transmembrane region" description="Helical" evidence="6">
    <location>
        <begin position="32"/>
        <end position="53"/>
    </location>
</feature>
<reference evidence="8 9" key="1">
    <citation type="submission" date="2020-08" db="EMBL/GenBank/DDBJ databases">
        <title>Genomic Encyclopedia of Type Strains, Phase IV (KMG-V): Genome sequencing to study the core and pangenomes of soil and plant-associated prokaryotes.</title>
        <authorList>
            <person name="Whitman W."/>
        </authorList>
    </citation>
    <scope>NUCLEOTIDE SEQUENCE [LARGE SCALE GENOMIC DNA]</scope>
    <source>
        <strain evidence="8 9">SEMIA 4013</strain>
    </source>
</reference>
<feature type="transmembrane region" description="Helical" evidence="6">
    <location>
        <begin position="94"/>
        <end position="115"/>
    </location>
</feature>
<comment type="subcellular location">
    <subcellularLocation>
        <location evidence="1">Cell membrane</location>
        <topology evidence="1">Multi-pass membrane protein</topology>
    </subcellularLocation>
</comment>
<organism evidence="8 9">
    <name type="scientific">Paraburkholderia fungorum</name>
    <dbReference type="NCBI Taxonomy" id="134537"/>
    <lineage>
        <taxon>Bacteria</taxon>
        <taxon>Pseudomonadati</taxon>
        <taxon>Pseudomonadota</taxon>
        <taxon>Betaproteobacteria</taxon>
        <taxon>Burkholderiales</taxon>
        <taxon>Burkholderiaceae</taxon>
        <taxon>Paraburkholderia</taxon>
    </lineage>
</organism>
<dbReference type="InterPro" id="IPR000620">
    <property type="entry name" value="EamA_dom"/>
</dbReference>
<dbReference type="RefSeq" id="WP_063607671.1">
    <property type="nucleotide sequence ID" value="NZ_CP099647.1"/>
</dbReference>
<evidence type="ECO:0000256" key="3">
    <source>
        <dbReference type="ARBA" id="ARBA00022692"/>
    </source>
</evidence>
<evidence type="ECO:0000256" key="4">
    <source>
        <dbReference type="ARBA" id="ARBA00022989"/>
    </source>
</evidence>
<sequence>MKTENMWATALVGVTIQWGWSFVAIHESLTTLSATAFNAFRFLVGGVVMLILLARKPRRIRFDELKDGAFAGVALFVAFTFQTTGIAYTTASNASFITGLAVVFTPLFALILLKVQPNKHQAFGAVMAAVGLALLTISNLSVHIGDVLVLGCAVFTALHIVILSKVSKNHDAEVLAFIQVMVVSVLSLVWSIATGEFSTPHTSQALTTIVVVGIGGTAVGYFVQTKAQVESPPSRIALILVLEPVFGGLFGYLLGGDRLSAINLSGAALIIVAMVVTEFKCQECVPCRARNIWATMRHLVVGR</sequence>
<keyword evidence="5 6" id="KW-0472">Membrane</keyword>
<dbReference type="AlphaFoldDB" id="A0AAW3V902"/>
<evidence type="ECO:0000313" key="8">
    <source>
        <dbReference type="EMBL" id="MBB6207439.1"/>
    </source>
</evidence>
<evidence type="ECO:0000256" key="2">
    <source>
        <dbReference type="ARBA" id="ARBA00022475"/>
    </source>
</evidence>
<dbReference type="InterPro" id="IPR051258">
    <property type="entry name" value="Diverse_Substrate_Transporter"/>
</dbReference>
<dbReference type="InterPro" id="IPR037185">
    <property type="entry name" value="EmrE-like"/>
</dbReference>
<evidence type="ECO:0000256" key="1">
    <source>
        <dbReference type="ARBA" id="ARBA00004651"/>
    </source>
</evidence>
<dbReference type="Proteomes" id="UP000518681">
    <property type="component" value="Unassembled WGS sequence"/>
</dbReference>
<dbReference type="Pfam" id="PF00892">
    <property type="entry name" value="EamA"/>
    <property type="match status" value="2"/>
</dbReference>
<feature type="transmembrane region" description="Helical" evidence="6">
    <location>
        <begin position="236"/>
        <end position="255"/>
    </location>
</feature>
<feature type="transmembrane region" description="Helical" evidence="6">
    <location>
        <begin position="205"/>
        <end position="224"/>
    </location>
</feature>
<dbReference type="SUPFAM" id="SSF103481">
    <property type="entry name" value="Multidrug resistance efflux transporter EmrE"/>
    <property type="match status" value="2"/>
</dbReference>
<dbReference type="PANTHER" id="PTHR42920">
    <property type="entry name" value="OS03G0707200 PROTEIN-RELATED"/>
    <property type="match status" value="1"/>
</dbReference>
<feature type="transmembrane region" description="Helical" evidence="6">
    <location>
        <begin position="7"/>
        <end position="26"/>
    </location>
</feature>
<feature type="transmembrane region" description="Helical" evidence="6">
    <location>
        <begin position="147"/>
        <end position="167"/>
    </location>
</feature>
<comment type="caution">
    <text evidence="8">The sequence shown here is derived from an EMBL/GenBank/DDBJ whole genome shotgun (WGS) entry which is preliminary data.</text>
</comment>
<feature type="transmembrane region" description="Helical" evidence="6">
    <location>
        <begin position="174"/>
        <end position="193"/>
    </location>
</feature>